<feature type="active site" description="Charge relay system" evidence="5 6">
    <location>
        <position position="414"/>
    </location>
</feature>
<gene>
    <name evidence="9" type="ORF">KAK06_08490</name>
</gene>
<dbReference type="PRINTS" id="PR00723">
    <property type="entry name" value="SUBTILISIN"/>
</dbReference>
<feature type="signal peptide" evidence="7">
    <location>
        <begin position="1"/>
        <end position="27"/>
    </location>
</feature>
<dbReference type="SUPFAM" id="SSF52743">
    <property type="entry name" value="Subtilisin-like"/>
    <property type="match status" value="1"/>
</dbReference>
<sequence>MAFRLSLGRAGALTLSTLALLGGSSWAGQVHPDLAAAAQRQGRTEALIVLKDQRTPATAPLAADADYKARRRALVGALVARADEQQRGLRAWMDARQIAYQPFWIANIVHARLNASELAALAERDEVARIDPNPTIAVALPRPSGQPAQTESVSTVAWGVDKIKAPQVWAAGFTGQGVVIAGQDTGYRWDHPALKSQYRGWNGSTADHNYSWHDAIHVANGSCPANSPAPCDDNGHGTHTAGTFAGDDKATHQIGVAPGAKWIGCRNMNAGNGTPATYIECMQWLLAPTDLANQNPNPDLAPDIISNSWSCTLGEGCTVGNEIKGAVTNLVKGGILFVAAATNSGPSCGTITEPPAIYPLSYTIGATDSADKLASFSSRGPVTGKGVKPDVSAPGVNVNSAYPPNTYATLSGTSMATPHVAGAAALLMSAVPTLKGNPAAVEKLLNKTAQRSGVTNPVNQTCGGTAATVWPNAMIGNGRIDVFAAYQKAIAGLQDLDSPLD</sequence>
<keyword evidence="3 6" id="KW-0378">Hydrolase</keyword>
<dbReference type="AlphaFoldDB" id="A0A940YMD1"/>
<comment type="caution">
    <text evidence="9">The sequence shown here is derived from an EMBL/GenBank/DDBJ whole genome shotgun (WGS) entry which is preliminary data.</text>
</comment>
<dbReference type="InterPro" id="IPR050131">
    <property type="entry name" value="Peptidase_S8_subtilisin-like"/>
</dbReference>
<dbReference type="Proteomes" id="UP000678374">
    <property type="component" value="Unassembled WGS sequence"/>
</dbReference>
<protein>
    <submittedName>
        <fullName evidence="9">S8 family serine peptidase</fullName>
    </submittedName>
</protein>
<dbReference type="Gene3D" id="3.40.50.200">
    <property type="entry name" value="Peptidase S8/S53 domain"/>
    <property type="match status" value="1"/>
</dbReference>
<dbReference type="InterPro" id="IPR015500">
    <property type="entry name" value="Peptidase_S8_subtilisin-rel"/>
</dbReference>
<evidence type="ECO:0000256" key="5">
    <source>
        <dbReference type="PIRSR" id="PIRSR615500-1"/>
    </source>
</evidence>
<name>A0A940YMD1_9BURK</name>
<dbReference type="RefSeq" id="WP_210801506.1">
    <property type="nucleotide sequence ID" value="NZ_JAGQDE010000005.1"/>
</dbReference>
<dbReference type="PANTHER" id="PTHR43806:SF11">
    <property type="entry name" value="CEREVISIN-RELATED"/>
    <property type="match status" value="1"/>
</dbReference>
<dbReference type="InterPro" id="IPR036852">
    <property type="entry name" value="Peptidase_S8/S53_dom_sf"/>
</dbReference>
<feature type="domain" description="Peptidase S8/S53" evidence="8">
    <location>
        <begin position="175"/>
        <end position="456"/>
    </location>
</feature>
<evidence type="ECO:0000313" key="9">
    <source>
        <dbReference type="EMBL" id="MBQ0958996.1"/>
    </source>
</evidence>
<keyword evidence="10" id="KW-1185">Reference proteome</keyword>
<evidence type="ECO:0000256" key="6">
    <source>
        <dbReference type="PROSITE-ProRule" id="PRU01240"/>
    </source>
</evidence>
<comment type="similarity">
    <text evidence="1 6">Belongs to the peptidase S8 family.</text>
</comment>
<dbReference type="InterPro" id="IPR000209">
    <property type="entry name" value="Peptidase_S8/S53_dom"/>
</dbReference>
<organism evidence="9 10">
    <name type="scientific">Ideonella aquatica</name>
    <dbReference type="NCBI Taxonomy" id="2824119"/>
    <lineage>
        <taxon>Bacteria</taxon>
        <taxon>Pseudomonadati</taxon>
        <taxon>Pseudomonadota</taxon>
        <taxon>Betaproteobacteria</taxon>
        <taxon>Burkholderiales</taxon>
        <taxon>Sphaerotilaceae</taxon>
        <taxon>Ideonella</taxon>
    </lineage>
</organism>
<reference evidence="9" key="1">
    <citation type="submission" date="2021-04" db="EMBL/GenBank/DDBJ databases">
        <title>The genome sequence of Ideonella sp. 4Y11.</title>
        <authorList>
            <person name="Liu Y."/>
        </authorList>
    </citation>
    <scope>NUCLEOTIDE SEQUENCE</scope>
    <source>
        <strain evidence="9">4Y11</strain>
    </source>
</reference>
<evidence type="ECO:0000256" key="1">
    <source>
        <dbReference type="ARBA" id="ARBA00011073"/>
    </source>
</evidence>
<dbReference type="PROSITE" id="PS00138">
    <property type="entry name" value="SUBTILASE_SER"/>
    <property type="match status" value="1"/>
</dbReference>
<evidence type="ECO:0000256" key="2">
    <source>
        <dbReference type="ARBA" id="ARBA00022670"/>
    </source>
</evidence>
<evidence type="ECO:0000256" key="3">
    <source>
        <dbReference type="ARBA" id="ARBA00022801"/>
    </source>
</evidence>
<accession>A0A940YMD1</accession>
<dbReference type="GO" id="GO:0004252">
    <property type="term" value="F:serine-type endopeptidase activity"/>
    <property type="evidence" value="ECO:0007669"/>
    <property type="project" value="UniProtKB-UniRule"/>
</dbReference>
<dbReference type="Pfam" id="PF00082">
    <property type="entry name" value="Peptidase_S8"/>
    <property type="match status" value="1"/>
</dbReference>
<dbReference type="PROSITE" id="PS51892">
    <property type="entry name" value="SUBTILASE"/>
    <property type="match status" value="1"/>
</dbReference>
<dbReference type="GO" id="GO:0006508">
    <property type="term" value="P:proteolysis"/>
    <property type="evidence" value="ECO:0007669"/>
    <property type="project" value="UniProtKB-KW"/>
</dbReference>
<evidence type="ECO:0000313" key="10">
    <source>
        <dbReference type="Proteomes" id="UP000678374"/>
    </source>
</evidence>
<keyword evidence="7" id="KW-0732">Signal</keyword>
<keyword evidence="2 6" id="KW-0645">Protease</keyword>
<feature type="active site" description="Charge relay system" evidence="5 6">
    <location>
        <position position="236"/>
    </location>
</feature>
<dbReference type="PANTHER" id="PTHR43806">
    <property type="entry name" value="PEPTIDASE S8"/>
    <property type="match status" value="1"/>
</dbReference>
<keyword evidence="4 6" id="KW-0720">Serine protease</keyword>
<evidence type="ECO:0000256" key="4">
    <source>
        <dbReference type="ARBA" id="ARBA00022825"/>
    </source>
</evidence>
<proteinExistence type="inferred from homology"/>
<feature type="chain" id="PRO_5037612412" evidence="7">
    <location>
        <begin position="28"/>
        <end position="501"/>
    </location>
</feature>
<dbReference type="InterPro" id="IPR023828">
    <property type="entry name" value="Peptidase_S8_Ser-AS"/>
</dbReference>
<feature type="active site" description="Charge relay system" evidence="5 6">
    <location>
        <position position="184"/>
    </location>
</feature>
<evidence type="ECO:0000256" key="7">
    <source>
        <dbReference type="SAM" id="SignalP"/>
    </source>
</evidence>
<dbReference type="EMBL" id="JAGQDE010000005">
    <property type="protein sequence ID" value="MBQ0958996.1"/>
    <property type="molecule type" value="Genomic_DNA"/>
</dbReference>
<evidence type="ECO:0000259" key="8">
    <source>
        <dbReference type="Pfam" id="PF00082"/>
    </source>
</evidence>